<evidence type="ECO:0000313" key="4">
    <source>
        <dbReference type="Proteomes" id="UP001159363"/>
    </source>
</evidence>
<evidence type="ECO:0000259" key="2">
    <source>
        <dbReference type="Pfam" id="PF13843"/>
    </source>
</evidence>
<evidence type="ECO:0000256" key="1">
    <source>
        <dbReference type="SAM" id="MobiDB-lite"/>
    </source>
</evidence>
<dbReference type="InterPro" id="IPR029526">
    <property type="entry name" value="PGBD"/>
</dbReference>
<dbReference type="PANTHER" id="PTHR47272">
    <property type="entry name" value="DDE_TNP_1_7 DOMAIN-CONTAINING PROTEIN"/>
    <property type="match status" value="1"/>
</dbReference>
<name>A0ABQ9G3R2_9NEOP</name>
<proteinExistence type="predicted"/>
<dbReference type="EMBL" id="JARBHB010000016">
    <property type="protein sequence ID" value="KAJ8867114.1"/>
    <property type="molecule type" value="Genomic_DNA"/>
</dbReference>
<gene>
    <name evidence="3" type="ORF">PR048_032977</name>
</gene>
<keyword evidence="4" id="KW-1185">Reference proteome</keyword>
<dbReference type="Proteomes" id="UP001159363">
    <property type="component" value="Chromosome 15"/>
</dbReference>
<reference evidence="3 4" key="1">
    <citation type="submission" date="2023-02" db="EMBL/GenBank/DDBJ databases">
        <title>LHISI_Scaffold_Assembly.</title>
        <authorList>
            <person name="Stuart O.P."/>
            <person name="Cleave R."/>
            <person name="Magrath M.J.L."/>
            <person name="Mikheyev A.S."/>
        </authorList>
    </citation>
    <scope>NUCLEOTIDE SEQUENCE [LARGE SCALE GENOMIC DNA]</scope>
    <source>
        <strain evidence="3">Daus_M_001</strain>
        <tissue evidence="3">Leg muscle</tissue>
    </source>
</reference>
<accession>A0ABQ9G3R2</accession>
<comment type="caution">
    <text evidence="3">The sequence shown here is derived from an EMBL/GenBank/DDBJ whole genome shotgun (WGS) entry which is preliminary data.</text>
</comment>
<evidence type="ECO:0000313" key="3">
    <source>
        <dbReference type="EMBL" id="KAJ8867114.1"/>
    </source>
</evidence>
<feature type="domain" description="PiggyBac transposable element-derived protein" evidence="2">
    <location>
        <begin position="6"/>
        <end position="188"/>
    </location>
</feature>
<dbReference type="Pfam" id="PF13843">
    <property type="entry name" value="DDE_Tnp_1_7"/>
    <property type="match status" value="1"/>
</dbReference>
<organism evidence="3 4">
    <name type="scientific">Dryococelus australis</name>
    <dbReference type="NCBI Taxonomy" id="614101"/>
    <lineage>
        <taxon>Eukaryota</taxon>
        <taxon>Metazoa</taxon>
        <taxon>Ecdysozoa</taxon>
        <taxon>Arthropoda</taxon>
        <taxon>Hexapoda</taxon>
        <taxon>Insecta</taxon>
        <taxon>Pterygota</taxon>
        <taxon>Neoptera</taxon>
        <taxon>Polyneoptera</taxon>
        <taxon>Phasmatodea</taxon>
        <taxon>Verophasmatodea</taxon>
        <taxon>Anareolatae</taxon>
        <taxon>Phasmatidae</taxon>
        <taxon>Eurycanthinae</taxon>
        <taxon>Dryococelus</taxon>
    </lineage>
</organism>
<feature type="region of interest" description="Disordered" evidence="1">
    <location>
        <begin position="203"/>
        <end position="238"/>
    </location>
</feature>
<protein>
    <recommendedName>
        <fullName evidence="2">PiggyBac transposable element-derived protein domain-containing protein</fullName>
    </recommendedName>
</protein>
<sequence>MWVRAGISGYVYCFELYQGASCINYEKSACGEAGDIVPRLTHDLHGQNYKVYADNYFTRLLLVPKLKEQDIWYVGTIRANRLQGADKKLRPVKNKEEGVFLSARPITVTLCIDNSAVHVISSYAGKELESAGQCFSTKEKKYIEVQRPCSIERYNKHNMDGVDLIDSLVVLYRNDVRNRRWKMHLLEFKSRVVTGLIYQGKAEIGKKKRGRPSDESKEPKKKRAGHTVQRTALPRKMH</sequence>